<evidence type="ECO:0000313" key="3">
    <source>
        <dbReference type="Proteomes" id="UP000568839"/>
    </source>
</evidence>
<feature type="region of interest" description="Disordered" evidence="1">
    <location>
        <begin position="1"/>
        <end position="35"/>
    </location>
</feature>
<name>A0A841PSL4_9BACL</name>
<keyword evidence="3" id="KW-1185">Reference proteome</keyword>
<feature type="compositionally biased region" description="Basic residues" evidence="1">
    <location>
        <begin position="1"/>
        <end position="14"/>
    </location>
</feature>
<accession>A0A841PSL4</accession>
<comment type="caution">
    <text evidence="2">The sequence shown here is derived from an EMBL/GenBank/DDBJ whole genome shotgun (WGS) entry which is preliminary data.</text>
</comment>
<protein>
    <submittedName>
        <fullName evidence="2">Uncharacterized protein</fullName>
    </submittedName>
</protein>
<gene>
    <name evidence="2" type="ORF">HNR44_002159</name>
</gene>
<proteinExistence type="predicted"/>
<dbReference type="EMBL" id="JACHHJ010000003">
    <property type="protein sequence ID" value="MBB6450176.1"/>
    <property type="molecule type" value="Genomic_DNA"/>
</dbReference>
<reference evidence="2 3" key="1">
    <citation type="submission" date="2020-08" db="EMBL/GenBank/DDBJ databases">
        <title>Genomic Encyclopedia of Type Strains, Phase IV (KMG-IV): sequencing the most valuable type-strain genomes for metagenomic binning, comparative biology and taxonomic classification.</title>
        <authorList>
            <person name="Goeker M."/>
        </authorList>
    </citation>
    <scope>NUCLEOTIDE SEQUENCE [LARGE SCALE GENOMIC DNA]</scope>
    <source>
        <strain evidence="2 3">DSM 21769</strain>
    </source>
</reference>
<dbReference type="Proteomes" id="UP000568839">
    <property type="component" value="Unassembled WGS sequence"/>
</dbReference>
<sequence>MSRSGRRSFKHPVHTTKALPSPEGKGSMRSTGARRRRDTTVIFPGLFEHPPKALCGMGATLCRNEASFIQHFSTLFREAGPIFQCNHSLFGESNGEFSASTQEYGAYSKSSAPSGQLQTIVNLHIIYVDIYFGNPYNIFI</sequence>
<evidence type="ECO:0000256" key="1">
    <source>
        <dbReference type="SAM" id="MobiDB-lite"/>
    </source>
</evidence>
<dbReference type="AlphaFoldDB" id="A0A841PSL4"/>
<evidence type="ECO:0000313" key="2">
    <source>
        <dbReference type="EMBL" id="MBB6450176.1"/>
    </source>
</evidence>
<organism evidence="2 3">
    <name type="scientific">Geomicrobium halophilum</name>
    <dbReference type="NCBI Taxonomy" id="549000"/>
    <lineage>
        <taxon>Bacteria</taxon>
        <taxon>Bacillati</taxon>
        <taxon>Bacillota</taxon>
        <taxon>Bacilli</taxon>
        <taxon>Bacillales</taxon>
        <taxon>Geomicrobium</taxon>
    </lineage>
</organism>